<name>A0AAV5U166_9BILA</name>
<evidence type="ECO:0000256" key="1">
    <source>
        <dbReference type="SAM" id="MobiDB-lite"/>
    </source>
</evidence>
<gene>
    <name evidence="2" type="ORF">PENTCL1PPCAC_22353</name>
</gene>
<reference evidence="2" key="1">
    <citation type="submission" date="2023-10" db="EMBL/GenBank/DDBJ databases">
        <title>Genome assembly of Pristionchus species.</title>
        <authorList>
            <person name="Yoshida K."/>
            <person name="Sommer R.J."/>
        </authorList>
    </citation>
    <scope>NUCLEOTIDE SEQUENCE</scope>
    <source>
        <strain evidence="2">RS0144</strain>
    </source>
</reference>
<proteinExistence type="predicted"/>
<sequence>MGMNHPHPPSDKLFRLISVSRDMVDVFDEGQKGNAMQMEQSAATIRKRKHEEDTSGEGQIKQIRSFEKEEEAILLSDLTIDERMMIHRIRIARTISLFSLFQLNSSRTLYLSFRRKID</sequence>
<dbReference type="EMBL" id="BTSX01000005">
    <property type="protein sequence ID" value="GMT00179.1"/>
    <property type="molecule type" value="Genomic_DNA"/>
</dbReference>
<dbReference type="Proteomes" id="UP001432027">
    <property type="component" value="Unassembled WGS sequence"/>
</dbReference>
<protein>
    <submittedName>
        <fullName evidence="2">Uncharacterized protein</fullName>
    </submittedName>
</protein>
<accession>A0AAV5U166</accession>
<evidence type="ECO:0000313" key="2">
    <source>
        <dbReference type="EMBL" id="GMT00179.1"/>
    </source>
</evidence>
<keyword evidence="3" id="KW-1185">Reference proteome</keyword>
<comment type="caution">
    <text evidence="2">The sequence shown here is derived from an EMBL/GenBank/DDBJ whole genome shotgun (WGS) entry which is preliminary data.</text>
</comment>
<dbReference type="AlphaFoldDB" id="A0AAV5U166"/>
<evidence type="ECO:0000313" key="3">
    <source>
        <dbReference type="Proteomes" id="UP001432027"/>
    </source>
</evidence>
<organism evidence="2 3">
    <name type="scientific">Pristionchus entomophagus</name>
    <dbReference type="NCBI Taxonomy" id="358040"/>
    <lineage>
        <taxon>Eukaryota</taxon>
        <taxon>Metazoa</taxon>
        <taxon>Ecdysozoa</taxon>
        <taxon>Nematoda</taxon>
        <taxon>Chromadorea</taxon>
        <taxon>Rhabditida</taxon>
        <taxon>Rhabditina</taxon>
        <taxon>Diplogasteromorpha</taxon>
        <taxon>Diplogasteroidea</taxon>
        <taxon>Neodiplogasteridae</taxon>
        <taxon>Pristionchus</taxon>
    </lineage>
</organism>
<feature type="region of interest" description="Disordered" evidence="1">
    <location>
        <begin position="31"/>
        <end position="59"/>
    </location>
</feature>